<dbReference type="GO" id="GO:0003677">
    <property type="term" value="F:DNA binding"/>
    <property type="evidence" value="ECO:0007669"/>
    <property type="project" value="InterPro"/>
</dbReference>
<evidence type="ECO:0000256" key="1">
    <source>
        <dbReference type="ARBA" id="ARBA00022853"/>
    </source>
</evidence>
<dbReference type="Pfam" id="PF01388">
    <property type="entry name" value="ARID"/>
    <property type="match status" value="1"/>
</dbReference>
<dbReference type="GO" id="GO:0006355">
    <property type="term" value="P:regulation of DNA-templated transcription"/>
    <property type="evidence" value="ECO:0007669"/>
    <property type="project" value="InterPro"/>
</dbReference>
<sequence>MHKSQKNANRVVDDSDIERTEEYEQFMAGLKAYHEKRGTDLVQEPELGRRKLDLLKLYKKILDLGGYDKVTEEKGAWRNLATSYKLTGNTTNAGFLLKTIYYKNLAAYEISTHWGKEPPPKEYLEDRSAAGGAIQTRNFEDYADPSDDSDEEKQPTPPPNLNSGRSLRQAPARRELYQPPITPARGTASRTTSNSNMQATNHTIKEGSPPSSIFFPSSREIMHPISVSTPANNPALFQQQRMVNGQFRNGYQAPERAIVRLGENHQGAHDFVRAFMGLKSGLPDEVAFGLARLVEYSDKHPSLIPSPNYPGLLELVIVKACAAKELETKVSGSSRDDFDDSMETKELHKELDLVANAMLILRNIVTDDLILNELVKDHRVQMFYEPLVSILSLPSRPCFFEIKNYALETLEYTAQYLVIGQDSLLLDILKRGIESDDRNELMRSLRALGTLGSAYESDAVNYLGQVPLKYFELCIPQLMLNDTELLLTCLDFLYNYTSVDGNLDKVLKSRQIIPLVEQCVRLLEHNTRLSEEHRALYRMAKPKQVNEIPAIPSEILTELISYPEPERATKWMRCCFEEDPEAEITQIALWQAYQSRFSEFSAHQNRPLLPAADFIKNVSVAFSRASAMVINQQGQSKFIIKGIRMRESPMAPNGTVYIPCKWRQPTPIPQPGGIAHPYRSCTTQCQNPRDLFDHILKTHLPQPPEPQQIAPINGDIQMGGAAVDPSLAAVVPTIIHYSCNWDRCGTYQYPNTTTNRQIILGHIKTHLPPSNPGAQQEDANNRTVVNTLVKNHYNAGFPGNVDPRVALSATLLLKNFSRNRTGKELLFGVRKEICEVAVLQDIGAPNDPLSHVGRDVRKYLMELLVDSDLNPNQKK</sequence>
<evidence type="ECO:0000256" key="4">
    <source>
        <dbReference type="ARBA" id="ARBA00023242"/>
    </source>
</evidence>
<dbReference type="InterPro" id="IPR036431">
    <property type="entry name" value="ARID_dom_sf"/>
</dbReference>
<dbReference type="GO" id="GO:0016586">
    <property type="term" value="C:RSC-type complex"/>
    <property type="evidence" value="ECO:0007669"/>
    <property type="project" value="TreeGrafter"/>
</dbReference>
<evidence type="ECO:0000259" key="7">
    <source>
        <dbReference type="PROSITE" id="PS51526"/>
    </source>
</evidence>
<dbReference type="InterPro" id="IPR052406">
    <property type="entry name" value="Chromatin_Remodeling_Comp"/>
</dbReference>
<dbReference type="InterPro" id="IPR001606">
    <property type="entry name" value="ARID_dom"/>
</dbReference>
<dbReference type="InterPro" id="IPR003150">
    <property type="entry name" value="DNA-bd_RFX"/>
</dbReference>
<feature type="compositionally biased region" description="Acidic residues" evidence="5">
    <location>
        <begin position="141"/>
        <end position="151"/>
    </location>
</feature>
<keyword evidence="4" id="KW-0539">Nucleus</keyword>
<dbReference type="SUPFAM" id="SSF48371">
    <property type="entry name" value="ARM repeat"/>
    <property type="match status" value="1"/>
</dbReference>
<dbReference type="STRING" id="1160509.A0A3N4I558"/>
<dbReference type="SMART" id="SM00501">
    <property type="entry name" value="BRIGHT"/>
    <property type="match status" value="1"/>
</dbReference>
<evidence type="ECO:0000256" key="2">
    <source>
        <dbReference type="ARBA" id="ARBA00023015"/>
    </source>
</evidence>
<reference evidence="8 9" key="1">
    <citation type="journal article" date="2018" name="Nat. Ecol. Evol.">
        <title>Pezizomycetes genomes reveal the molecular basis of ectomycorrhizal truffle lifestyle.</title>
        <authorList>
            <person name="Murat C."/>
            <person name="Payen T."/>
            <person name="Noel B."/>
            <person name="Kuo A."/>
            <person name="Morin E."/>
            <person name="Chen J."/>
            <person name="Kohler A."/>
            <person name="Krizsan K."/>
            <person name="Balestrini R."/>
            <person name="Da Silva C."/>
            <person name="Montanini B."/>
            <person name="Hainaut M."/>
            <person name="Levati E."/>
            <person name="Barry K.W."/>
            <person name="Belfiori B."/>
            <person name="Cichocki N."/>
            <person name="Clum A."/>
            <person name="Dockter R.B."/>
            <person name="Fauchery L."/>
            <person name="Guy J."/>
            <person name="Iotti M."/>
            <person name="Le Tacon F."/>
            <person name="Lindquist E.A."/>
            <person name="Lipzen A."/>
            <person name="Malagnac F."/>
            <person name="Mello A."/>
            <person name="Molinier V."/>
            <person name="Miyauchi S."/>
            <person name="Poulain J."/>
            <person name="Riccioni C."/>
            <person name="Rubini A."/>
            <person name="Sitrit Y."/>
            <person name="Splivallo R."/>
            <person name="Traeger S."/>
            <person name="Wang M."/>
            <person name="Zifcakova L."/>
            <person name="Wipf D."/>
            <person name="Zambonelli A."/>
            <person name="Paolocci F."/>
            <person name="Nowrousian M."/>
            <person name="Ottonello S."/>
            <person name="Baldrian P."/>
            <person name="Spatafora J.W."/>
            <person name="Henrissat B."/>
            <person name="Nagy L.G."/>
            <person name="Aury J.M."/>
            <person name="Wincker P."/>
            <person name="Grigoriev I.V."/>
            <person name="Bonfante P."/>
            <person name="Martin F.M."/>
        </authorList>
    </citation>
    <scope>NUCLEOTIDE SEQUENCE [LARGE SCALE GENOMIC DNA]</scope>
    <source>
        <strain evidence="8 9">RN42</strain>
    </source>
</reference>
<dbReference type="CDD" id="cd16100">
    <property type="entry name" value="ARID"/>
    <property type="match status" value="1"/>
</dbReference>
<dbReference type="SUPFAM" id="SSF46774">
    <property type="entry name" value="ARID-like"/>
    <property type="match status" value="1"/>
</dbReference>
<dbReference type="OrthoDB" id="338531at2759"/>
<dbReference type="Gene3D" id="1.10.150.60">
    <property type="entry name" value="ARID DNA-binding domain"/>
    <property type="match status" value="1"/>
</dbReference>
<evidence type="ECO:0000256" key="5">
    <source>
        <dbReference type="SAM" id="MobiDB-lite"/>
    </source>
</evidence>
<keyword evidence="9" id="KW-1185">Reference proteome</keyword>
<feature type="domain" description="RFX-type winged-helix" evidence="7">
    <location>
        <begin position="568"/>
        <end position="647"/>
    </location>
</feature>
<protein>
    <recommendedName>
        <fullName evidence="10">ARID domain-containing protein</fullName>
    </recommendedName>
</protein>
<dbReference type="PANTHER" id="PTHR22970">
    <property type="entry name" value="AT-RICH INTERACTIVE DOMAIN-CONTAINING PROTEIN 2"/>
    <property type="match status" value="1"/>
</dbReference>
<proteinExistence type="predicted"/>
<name>A0A3N4I558_ASCIM</name>
<dbReference type="PROSITE" id="PS51011">
    <property type="entry name" value="ARID"/>
    <property type="match status" value="1"/>
</dbReference>
<dbReference type="GO" id="GO:0006325">
    <property type="term" value="P:chromatin organization"/>
    <property type="evidence" value="ECO:0007669"/>
    <property type="project" value="UniProtKB-KW"/>
</dbReference>
<gene>
    <name evidence="8" type="ORF">BJ508DRAFT_414890</name>
</gene>
<accession>A0A3N4I558</accession>
<feature type="compositionally biased region" description="Polar residues" evidence="5">
    <location>
        <begin position="188"/>
        <end position="202"/>
    </location>
</feature>
<keyword evidence="1" id="KW-0156">Chromatin regulator</keyword>
<dbReference type="InterPro" id="IPR016024">
    <property type="entry name" value="ARM-type_fold"/>
</dbReference>
<dbReference type="EMBL" id="ML119681">
    <property type="protein sequence ID" value="RPA81232.1"/>
    <property type="molecule type" value="Genomic_DNA"/>
</dbReference>
<feature type="region of interest" description="Disordered" evidence="5">
    <location>
        <begin position="134"/>
        <end position="215"/>
    </location>
</feature>
<evidence type="ECO:0008006" key="10">
    <source>
        <dbReference type="Google" id="ProtNLM"/>
    </source>
</evidence>
<dbReference type="AlphaFoldDB" id="A0A3N4I558"/>
<evidence type="ECO:0000259" key="6">
    <source>
        <dbReference type="PROSITE" id="PS51011"/>
    </source>
</evidence>
<evidence type="ECO:0000256" key="3">
    <source>
        <dbReference type="ARBA" id="ARBA00023163"/>
    </source>
</evidence>
<keyword evidence="3" id="KW-0804">Transcription</keyword>
<evidence type="ECO:0000313" key="8">
    <source>
        <dbReference type="EMBL" id="RPA81232.1"/>
    </source>
</evidence>
<keyword evidence="2" id="KW-0805">Transcription regulation</keyword>
<dbReference type="SMART" id="SM01014">
    <property type="entry name" value="ARID"/>
    <property type="match status" value="1"/>
</dbReference>
<dbReference type="Proteomes" id="UP000275078">
    <property type="component" value="Unassembled WGS sequence"/>
</dbReference>
<organism evidence="8 9">
    <name type="scientific">Ascobolus immersus RN42</name>
    <dbReference type="NCBI Taxonomy" id="1160509"/>
    <lineage>
        <taxon>Eukaryota</taxon>
        <taxon>Fungi</taxon>
        <taxon>Dikarya</taxon>
        <taxon>Ascomycota</taxon>
        <taxon>Pezizomycotina</taxon>
        <taxon>Pezizomycetes</taxon>
        <taxon>Pezizales</taxon>
        <taxon>Ascobolaceae</taxon>
        <taxon>Ascobolus</taxon>
    </lineage>
</organism>
<dbReference type="PROSITE" id="PS51526">
    <property type="entry name" value="RFX_DBD"/>
    <property type="match status" value="1"/>
</dbReference>
<dbReference type="PANTHER" id="PTHR22970:SF14">
    <property type="entry name" value="AT-RICH INTERACTIVE DOMAIN-CONTAINING PROTEIN 2"/>
    <property type="match status" value="1"/>
</dbReference>
<feature type="domain" description="ARID" evidence="6">
    <location>
        <begin position="20"/>
        <end position="113"/>
    </location>
</feature>
<evidence type="ECO:0000313" key="9">
    <source>
        <dbReference type="Proteomes" id="UP000275078"/>
    </source>
</evidence>